<dbReference type="AlphaFoldDB" id="C5KUQ4"/>
<dbReference type="EMBL" id="GG676319">
    <property type="protein sequence ID" value="EER11775.1"/>
    <property type="molecule type" value="Genomic_DNA"/>
</dbReference>
<evidence type="ECO:0000313" key="2">
    <source>
        <dbReference type="Proteomes" id="UP000007800"/>
    </source>
</evidence>
<gene>
    <name evidence="1" type="ORF">Pmar_PMAR013051</name>
</gene>
<dbReference type="InParanoid" id="C5KUQ4"/>
<protein>
    <submittedName>
        <fullName evidence="1">Uncharacterized protein</fullName>
    </submittedName>
</protein>
<keyword evidence="2" id="KW-1185">Reference proteome</keyword>
<sequence>METDLNRTKSLAADLPEHILADSILSSYSVNEYYIYTQTRSWRHGSLAGHISTPTFR</sequence>
<dbReference type="GeneID" id="9060345"/>
<name>C5KUQ4_PERM5</name>
<dbReference type="Proteomes" id="UP000007800">
    <property type="component" value="Unassembled WGS sequence"/>
</dbReference>
<dbReference type="RefSeq" id="XP_002779980.1">
    <property type="nucleotide sequence ID" value="XM_002779934.1"/>
</dbReference>
<organism evidence="2">
    <name type="scientific">Perkinsus marinus (strain ATCC 50983 / TXsc)</name>
    <dbReference type="NCBI Taxonomy" id="423536"/>
    <lineage>
        <taxon>Eukaryota</taxon>
        <taxon>Sar</taxon>
        <taxon>Alveolata</taxon>
        <taxon>Perkinsozoa</taxon>
        <taxon>Perkinsea</taxon>
        <taxon>Perkinsida</taxon>
        <taxon>Perkinsidae</taxon>
        <taxon>Perkinsus</taxon>
    </lineage>
</organism>
<evidence type="ECO:0000313" key="1">
    <source>
        <dbReference type="EMBL" id="EER11775.1"/>
    </source>
</evidence>
<proteinExistence type="predicted"/>
<reference evidence="1 2" key="1">
    <citation type="submission" date="2008-07" db="EMBL/GenBank/DDBJ databases">
        <authorList>
            <person name="El-Sayed N."/>
            <person name="Caler E."/>
            <person name="Inman J."/>
            <person name="Amedeo P."/>
            <person name="Hass B."/>
            <person name="Wortman J."/>
        </authorList>
    </citation>
    <scope>NUCLEOTIDE SEQUENCE [LARGE SCALE GENOMIC DNA]</scope>
    <source>
        <strain evidence="2">ATCC 50983 / TXsc</strain>
    </source>
</reference>
<accession>C5KUQ4</accession>